<organism evidence="4 5">
    <name type="scientific">Danionella cerebrum</name>
    <dbReference type="NCBI Taxonomy" id="2873325"/>
    <lineage>
        <taxon>Eukaryota</taxon>
        <taxon>Metazoa</taxon>
        <taxon>Chordata</taxon>
        <taxon>Craniata</taxon>
        <taxon>Vertebrata</taxon>
        <taxon>Euteleostomi</taxon>
        <taxon>Actinopterygii</taxon>
        <taxon>Neopterygii</taxon>
        <taxon>Teleostei</taxon>
        <taxon>Ostariophysi</taxon>
        <taxon>Cypriniformes</taxon>
        <taxon>Danionidae</taxon>
        <taxon>Danioninae</taxon>
        <taxon>Danionella</taxon>
    </lineage>
</organism>
<feature type="compositionally biased region" description="Basic and acidic residues" evidence="2">
    <location>
        <begin position="709"/>
        <end position="733"/>
    </location>
</feature>
<feature type="compositionally biased region" description="Low complexity" evidence="2">
    <location>
        <begin position="1609"/>
        <end position="1624"/>
    </location>
</feature>
<comment type="caution">
    <text evidence="4">The sequence shown here is derived from an EMBL/GenBank/DDBJ whole genome shotgun (WGS) entry which is preliminary data.</text>
</comment>
<feature type="domain" description="SET" evidence="3">
    <location>
        <begin position="375"/>
        <end position="492"/>
    </location>
</feature>
<dbReference type="SMART" id="SM00317">
    <property type="entry name" value="SET"/>
    <property type="match status" value="1"/>
</dbReference>
<feature type="compositionally biased region" description="Polar residues" evidence="2">
    <location>
        <begin position="1025"/>
        <end position="1046"/>
    </location>
</feature>
<feature type="compositionally biased region" description="Low complexity" evidence="2">
    <location>
        <begin position="1156"/>
        <end position="1171"/>
    </location>
</feature>
<dbReference type="OrthoDB" id="1928087at2759"/>
<dbReference type="STRING" id="623744.A0A553QR20"/>
<feature type="region of interest" description="Disordered" evidence="2">
    <location>
        <begin position="524"/>
        <end position="568"/>
    </location>
</feature>
<feature type="compositionally biased region" description="Low complexity" evidence="2">
    <location>
        <begin position="1514"/>
        <end position="1534"/>
    </location>
</feature>
<evidence type="ECO:0000256" key="2">
    <source>
        <dbReference type="SAM" id="MobiDB-lite"/>
    </source>
</evidence>
<feature type="compositionally biased region" description="Polar residues" evidence="2">
    <location>
        <begin position="983"/>
        <end position="993"/>
    </location>
</feature>
<feature type="compositionally biased region" description="Basic and acidic residues" evidence="2">
    <location>
        <begin position="536"/>
        <end position="545"/>
    </location>
</feature>
<dbReference type="InterPro" id="IPR013083">
    <property type="entry name" value="Znf_RING/FYVE/PHD"/>
</dbReference>
<feature type="compositionally biased region" description="Polar residues" evidence="2">
    <location>
        <begin position="1224"/>
        <end position="1238"/>
    </location>
</feature>
<feature type="region of interest" description="Disordered" evidence="2">
    <location>
        <begin position="279"/>
        <end position="325"/>
    </location>
</feature>
<keyword evidence="1" id="KW-0156">Chromatin regulator</keyword>
<dbReference type="SUPFAM" id="SSF57903">
    <property type="entry name" value="FYVE/PHD zinc finger"/>
    <property type="match status" value="2"/>
</dbReference>
<dbReference type="InterPro" id="IPR001214">
    <property type="entry name" value="SET_dom"/>
</dbReference>
<feature type="compositionally biased region" description="Basic residues" evidence="2">
    <location>
        <begin position="762"/>
        <end position="787"/>
    </location>
</feature>
<dbReference type="GO" id="GO:0006355">
    <property type="term" value="P:regulation of DNA-templated transcription"/>
    <property type="evidence" value="ECO:0007669"/>
    <property type="project" value="TreeGrafter"/>
</dbReference>
<dbReference type="InterPro" id="IPR011011">
    <property type="entry name" value="Znf_FYVE_PHD"/>
</dbReference>
<evidence type="ECO:0000313" key="5">
    <source>
        <dbReference type="Proteomes" id="UP000316079"/>
    </source>
</evidence>
<feature type="compositionally biased region" description="Pro residues" evidence="2">
    <location>
        <begin position="1498"/>
        <end position="1513"/>
    </location>
</feature>
<evidence type="ECO:0000313" key="4">
    <source>
        <dbReference type="EMBL" id="TRY92404.1"/>
    </source>
</evidence>
<proteinExistence type="predicted"/>
<dbReference type="PROSITE" id="PS50280">
    <property type="entry name" value="SET"/>
    <property type="match status" value="1"/>
</dbReference>
<evidence type="ECO:0000259" key="3">
    <source>
        <dbReference type="PROSITE" id="PS50280"/>
    </source>
</evidence>
<feature type="compositionally biased region" description="Low complexity" evidence="2">
    <location>
        <begin position="1373"/>
        <end position="1383"/>
    </location>
</feature>
<feature type="compositionally biased region" description="Low complexity" evidence="2">
    <location>
        <begin position="1079"/>
        <end position="1092"/>
    </location>
</feature>
<dbReference type="InterPro" id="IPR046341">
    <property type="entry name" value="SET_dom_sf"/>
</dbReference>
<keyword evidence="5" id="KW-1185">Reference proteome</keyword>
<feature type="compositionally biased region" description="Pro residues" evidence="2">
    <location>
        <begin position="1560"/>
        <end position="1573"/>
    </location>
</feature>
<feature type="region of interest" description="Disordered" evidence="2">
    <location>
        <begin position="242"/>
        <end position="262"/>
    </location>
</feature>
<dbReference type="Proteomes" id="UP000316079">
    <property type="component" value="Unassembled WGS sequence"/>
</dbReference>
<feature type="compositionally biased region" description="Low complexity" evidence="2">
    <location>
        <begin position="1688"/>
        <end position="1700"/>
    </location>
</feature>
<sequence>MSIVIPVGVDTANTSYLDMAAGSEPESVEASSVVVEKSTYPHQIYSSSSHNSHGYIGLPYADHNYGARPPPTPPASPPPSVLIRPGEGLFVSGGRTGESLFVPGGQDEASRGTTLSTSEDGSYGADITRCICGFTHDDGYMICCDKCRHNGDRRVDTFKVVCRHCSTEIVSARTLLSDEHERKKENYMAKAKGKPELEDPLTSLRVWQHIDCMGIDRQHIPETYLCERCQPRSLDREHAILLQTRKRENMSDGDTSATESGDEVPLELYTAFQHTPTSITLTTSRLGNKQAEKKRKKSGDKESPVTAKAKKGSAPECEPTDPPSLWENKMKSWMERYEEASSNQYSEEVRILLRVKEARDGKTLAYNTHTAAFKPPVESHVQKNKRILKAVRDLAADSLIIEYRGKVMLRQQFEANGYFFKRPYPFVLFYSKFDGLEMCVDARSFGNEARFVRRSCTPNAEVRHVIEDGMLHLYIYSLRSISKGSEVTIGFDYDYGNCKYKVDCACVKGNQECPVLKHNMEPTENLGLSTRRRGRKDKEPPRDESGQNQNFTMECDGSKGKTLNDAKQRKLSPLRLSISNNQAMIKAPFPLLQDPELIEDLEDKTSVSNEVEMESEEQIAERRRKMGSLAEESHHHNTGASCCRALRNKEENPPQCPVLTDPILRHQSRHATLIIHSTWPNSRHPQTREERKMEAILQAFARMEKREKRREQALERIGTKGEIGGRSDIKEEPPATPEADSPAALQPLLEVVKEEPILKPAKVSRNKQRKSFSRNRTHIGQQRRRARTVSTCSDLPPNSPVDSLEPLPTEIDDGEIPSALEADTLPTIAPESSPPHSSSPAPACRSGQKYPKTKKHLVSEWISVDKQERPASRTPEPPPERPLRISSDPSVLATQLNSLPGMSCSTHVYSTPKHYVRFSSPFLANRSPSTPGVPTGRRRSREMPETPPTTGSCKKRWLKQALEEEGSTSPGSGRLSLLMPNESPLSPSINGESYSPIPLNGSCSLTELPTPLKKRRLCPLDACMSETSTPYGSPCATPTRTESTDAPGTPLLLLTPPRQRTEESSTESSTPLQMPSHPLPQESESSLDSSPDGSRRPSTQDVEQPPSLLASPCVRNTSSDAAPQESSKPTESVSPEPSQTEPQDSTVDEGTEGDGSEAPSAPETSSSSYPPWIKSPERGGISFSPVNSNLRDLTPSHTLEMGAFRPDSSSSGTFSEAAPFFTCNEESSGVTFTRSLSGDGSGEGGTAKNPQKKKVSLLEYRKRQREARRSGSKGECSSPVSTVPLVDSFPTTVEIAPDPPPPASLPAPKTPQTCEESDVSPQCERDADGQWTSSTSVEQARERGYHRALLLSDHSKDPDGGETEVGDSQVKDCPSPKSCKSPSTNAPCSPVAQSVSRQSKEEEEAQTRGPAQPSVQQTSTKTLSSKPAPLTPSKLPCVPPSGPQTVYTAPSLMQSPKPQPQGSPYRGQRAFLTTAPPNQSQAQAASDPASFAQFNPQNAPPPPPPPLPAPPTSTPFFPSAPTATAAPFTAFKPAVASPFPPGAQTLLQPHHTMHFQSSAAPPPPPPPPPPHPQSTPTLLHVNLQPPSLQPHQILLSSAPPPPPPPPPQGQSSQQLSSSASTLLSIKQGPHPTLPPPPPSNNPPHHFQNMGGFQTTLLHQAAPTNQSVTPATYQQTVLPPPPPPPLQQTPPAQTPQNPQLTGSNRGGPAPSPASFHSTGYLGTGWH</sequence>
<dbReference type="CDD" id="cd15550">
    <property type="entry name" value="PHD_MLL5"/>
    <property type="match status" value="1"/>
</dbReference>
<evidence type="ECO:0000256" key="1">
    <source>
        <dbReference type="ARBA" id="ARBA00022853"/>
    </source>
</evidence>
<dbReference type="PANTHER" id="PTHR46462:SF2">
    <property type="entry name" value="INACTIVE HISTONE-LYSINE N-METHYLTRANSFERASE 2E"/>
    <property type="match status" value="1"/>
</dbReference>
<feature type="region of interest" description="Disordered" evidence="2">
    <location>
        <begin position="921"/>
        <end position="996"/>
    </location>
</feature>
<feature type="region of interest" description="Disordered" evidence="2">
    <location>
        <begin position="709"/>
        <end position="743"/>
    </location>
</feature>
<feature type="compositionally biased region" description="Pro residues" evidence="2">
    <location>
        <begin position="1297"/>
        <end position="1309"/>
    </location>
</feature>
<feature type="region of interest" description="Disordered" evidence="2">
    <location>
        <begin position="759"/>
        <end position="891"/>
    </location>
</feature>
<gene>
    <name evidence="4" type="ORF">DNTS_007190</name>
</gene>
<dbReference type="GO" id="GO:0006325">
    <property type="term" value="P:chromatin organization"/>
    <property type="evidence" value="ECO:0007669"/>
    <property type="project" value="UniProtKB-KW"/>
</dbReference>
<feature type="compositionally biased region" description="Low complexity" evidence="2">
    <location>
        <begin position="1047"/>
        <end position="1057"/>
    </location>
</feature>
<dbReference type="Gene3D" id="3.30.40.10">
    <property type="entry name" value="Zinc/RING finger domain, C3HC4 (zinc finger)"/>
    <property type="match status" value="2"/>
</dbReference>
<dbReference type="GO" id="GO:0034967">
    <property type="term" value="C:Set3 complex"/>
    <property type="evidence" value="ECO:0007669"/>
    <property type="project" value="TreeGrafter"/>
</dbReference>
<dbReference type="PANTHER" id="PTHR46462">
    <property type="entry name" value="UPSET, ISOFORM A"/>
    <property type="match status" value="1"/>
</dbReference>
<feature type="compositionally biased region" description="Acidic residues" evidence="2">
    <location>
        <begin position="1146"/>
        <end position="1155"/>
    </location>
</feature>
<feature type="compositionally biased region" description="Polar residues" evidence="2">
    <location>
        <begin position="1443"/>
        <end position="1462"/>
    </location>
</feature>
<feature type="compositionally biased region" description="Pro residues" evidence="2">
    <location>
        <begin position="1631"/>
        <end position="1641"/>
    </location>
</feature>
<dbReference type="SUPFAM" id="SSF82199">
    <property type="entry name" value="SET domain"/>
    <property type="match status" value="1"/>
</dbReference>
<feature type="compositionally biased region" description="Polar residues" evidence="2">
    <location>
        <begin position="1184"/>
        <end position="1197"/>
    </location>
</feature>
<dbReference type="EMBL" id="SRMA01025617">
    <property type="protein sequence ID" value="TRY92404.1"/>
    <property type="molecule type" value="Genomic_DNA"/>
</dbReference>
<dbReference type="GO" id="GO:0070210">
    <property type="term" value="C:Rpd3L-Expanded complex"/>
    <property type="evidence" value="ECO:0007669"/>
    <property type="project" value="TreeGrafter"/>
</dbReference>
<feature type="compositionally biased region" description="Polar residues" evidence="2">
    <location>
        <begin position="1114"/>
        <end position="1145"/>
    </location>
</feature>
<dbReference type="Pfam" id="PF00856">
    <property type="entry name" value="SET"/>
    <property type="match status" value="1"/>
</dbReference>
<dbReference type="CDD" id="cd19182">
    <property type="entry name" value="SET_KMT2E"/>
    <property type="match status" value="1"/>
</dbReference>
<feature type="compositionally biased region" description="Polar residues" evidence="2">
    <location>
        <begin position="1384"/>
        <end position="1397"/>
    </location>
</feature>
<accession>A0A553QR20</accession>
<reference evidence="4 5" key="1">
    <citation type="journal article" date="2019" name="Sci. Data">
        <title>Hybrid genome assembly and annotation of Danionella translucida.</title>
        <authorList>
            <person name="Kadobianskyi M."/>
            <person name="Schulze L."/>
            <person name="Schuelke M."/>
            <person name="Judkewitz B."/>
        </authorList>
    </citation>
    <scope>NUCLEOTIDE SEQUENCE [LARGE SCALE GENOMIC DNA]</scope>
    <source>
        <strain evidence="4 5">Bolton</strain>
    </source>
</reference>
<feature type="compositionally biased region" description="Polar residues" evidence="2">
    <location>
        <begin position="1650"/>
        <end position="1672"/>
    </location>
</feature>
<feature type="compositionally biased region" description="Basic and acidic residues" evidence="2">
    <location>
        <begin position="556"/>
        <end position="568"/>
    </location>
</feature>
<dbReference type="InterPro" id="IPR044434">
    <property type="entry name" value="KMT2E_SET"/>
</dbReference>
<name>A0A553QR20_9TELE</name>
<feature type="compositionally biased region" description="Pro residues" evidence="2">
    <location>
        <begin position="1677"/>
        <end position="1687"/>
    </location>
</feature>
<feature type="compositionally biased region" description="Polar residues" evidence="2">
    <location>
        <begin position="1413"/>
        <end position="1425"/>
    </location>
</feature>
<dbReference type="Gene3D" id="2.170.270.10">
    <property type="entry name" value="SET domain"/>
    <property type="match status" value="1"/>
</dbReference>
<feature type="compositionally biased region" description="Pro residues" evidence="2">
    <location>
        <begin position="1598"/>
        <end position="1608"/>
    </location>
</feature>
<protein>
    <recommendedName>
        <fullName evidence="3">SET domain-containing protein</fullName>
    </recommendedName>
</protein>
<feature type="compositionally biased region" description="Low complexity" evidence="2">
    <location>
        <begin position="1475"/>
        <end position="1497"/>
    </location>
</feature>
<feature type="region of interest" description="Disordered" evidence="2">
    <location>
        <begin position="1024"/>
        <end position="1725"/>
    </location>
</feature>
<feature type="compositionally biased region" description="Low complexity" evidence="2">
    <location>
        <begin position="829"/>
        <end position="843"/>
    </location>
</feature>